<dbReference type="GO" id="GO:0005886">
    <property type="term" value="C:plasma membrane"/>
    <property type="evidence" value="ECO:0007669"/>
    <property type="project" value="UniProtKB-SubCell"/>
</dbReference>
<sequence length="252" mass="26883">MLDSLLQEALGLLLSWRFVVAALATAIAGLMRGYSGFGTAILLAPVYSTLWSPRVGVPVVLLMELFVSAYLLPRSFGEANKKLILPICAAAVLMLPLGSIILLQADGGTLRRAIGIFVLLFGMLMMSGWRYHGTRPLPLNIAIGVVAGLLKGATGMSGPPVILYLLAGKEEARQHRANLILFFGVLGVASIVPPLWGGLIGISTLIMTAVMLPVMLVSVPVGARLFHVIPQRWYRRFALILLIATGGFALLG</sequence>
<keyword evidence="7 8" id="KW-0472">Membrane</keyword>
<dbReference type="OrthoDB" id="9795324at2"/>
<name>A0A3A9J780_9PROT</name>
<evidence type="ECO:0000256" key="3">
    <source>
        <dbReference type="ARBA" id="ARBA00022448"/>
    </source>
</evidence>
<proteinExistence type="inferred from homology"/>
<keyword evidence="4 8" id="KW-1003">Cell membrane</keyword>
<evidence type="ECO:0000256" key="5">
    <source>
        <dbReference type="ARBA" id="ARBA00022692"/>
    </source>
</evidence>
<reference evidence="9 12" key="1">
    <citation type="submission" date="2018-09" db="EMBL/GenBank/DDBJ databases">
        <title>Roseomonas sp. nov., isolated from feces of Tibetan antelopes in the Qinghai-Tibet plateau, China.</title>
        <authorList>
            <person name="Tian Z."/>
        </authorList>
    </citation>
    <scope>NUCLEOTIDE SEQUENCE [LARGE SCALE GENOMIC DNA]</scope>
    <source>
        <strain evidence="10 11">Z23</strain>
        <strain evidence="9 12">Z24</strain>
    </source>
</reference>
<dbReference type="PANTHER" id="PTHR30269:SF37">
    <property type="entry name" value="MEMBRANE TRANSPORTER PROTEIN"/>
    <property type="match status" value="1"/>
</dbReference>
<dbReference type="Proteomes" id="UP000274097">
    <property type="component" value="Unassembled WGS sequence"/>
</dbReference>
<feature type="transmembrane region" description="Helical" evidence="8">
    <location>
        <begin position="84"/>
        <end position="103"/>
    </location>
</feature>
<dbReference type="PANTHER" id="PTHR30269">
    <property type="entry name" value="TRANSMEMBRANE PROTEIN YFCA"/>
    <property type="match status" value="1"/>
</dbReference>
<keyword evidence="11" id="KW-1185">Reference proteome</keyword>
<comment type="subcellular location">
    <subcellularLocation>
        <location evidence="1 8">Cell membrane</location>
        <topology evidence="1 8">Multi-pass membrane protein</topology>
    </subcellularLocation>
</comment>
<evidence type="ECO:0000313" key="9">
    <source>
        <dbReference type="EMBL" id="RKK02322.1"/>
    </source>
</evidence>
<protein>
    <recommendedName>
        <fullName evidence="8">Probable membrane transporter protein</fullName>
    </recommendedName>
</protein>
<feature type="transmembrane region" description="Helical" evidence="8">
    <location>
        <begin position="233"/>
        <end position="251"/>
    </location>
</feature>
<evidence type="ECO:0000313" key="12">
    <source>
        <dbReference type="Proteomes" id="UP000278036"/>
    </source>
</evidence>
<evidence type="ECO:0000313" key="11">
    <source>
        <dbReference type="Proteomes" id="UP000274097"/>
    </source>
</evidence>
<organism evidence="9 12">
    <name type="scientific">Teichococcus wenyumeiae</name>
    <dbReference type="NCBI Taxonomy" id="2478470"/>
    <lineage>
        <taxon>Bacteria</taxon>
        <taxon>Pseudomonadati</taxon>
        <taxon>Pseudomonadota</taxon>
        <taxon>Alphaproteobacteria</taxon>
        <taxon>Acetobacterales</taxon>
        <taxon>Roseomonadaceae</taxon>
        <taxon>Roseomonas</taxon>
    </lineage>
</organism>
<comment type="similarity">
    <text evidence="2 8">Belongs to the 4-toluene sulfonate uptake permease (TSUP) (TC 2.A.102) family.</text>
</comment>
<evidence type="ECO:0000256" key="4">
    <source>
        <dbReference type="ARBA" id="ARBA00022475"/>
    </source>
</evidence>
<keyword evidence="3" id="KW-0813">Transport</keyword>
<dbReference type="InParanoid" id="A0A3A9J780"/>
<evidence type="ECO:0000256" key="2">
    <source>
        <dbReference type="ARBA" id="ARBA00009142"/>
    </source>
</evidence>
<feature type="transmembrane region" description="Helical" evidence="8">
    <location>
        <begin position="55"/>
        <end position="72"/>
    </location>
</feature>
<feature type="transmembrane region" description="Helical" evidence="8">
    <location>
        <begin position="141"/>
        <end position="167"/>
    </location>
</feature>
<evidence type="ECO:0000256" key="6">
    <source>
        <dbReference type="ARBA" id="ARBA00022989"/>
    </source>
</evidence>
<dbReference type="AlphaFoldDB" id="A0A3A9J780"/>
<evidence type="ECO:0000256" key="1">
    <source>
        <dbReference type="ARBA" id="ARBA00004651"/>
    </source>
</evidence>
<evidence type="ECO:0000256" key="8">
    <source>
        <dbReference type="RuleBase" id="RU363041"/>
    </source>
</evidence>
<evidence type="ECO:0000313" key="10">
    <source>
        <dbReference type="EMBL" id="RMI24770.1"/>
    </source>
</evidence>
<dbReference type="InterPro" id="IPR002781">
    <property type="entry name" value="TM_pro_TauE-like"/>
</dbReference>
<dbReference type="InterPro" id="IPR052017">
    <property type="entry name" value="TSUP"/>
</dbReference>
<feature type="transmembrane region" description="Helical" evidence="8">
    <location>
        <begin position="179"/>
        <end position="196"/>
    </location>
</feature>
<accession>A0A3A9J780</accession>
<feature type="transmembrane region" description="Helical" evidence="8">
    <location>
        <begin position="20"/>
        <end position="43"/>
    </location>
</feature>
<dbReference type="Pfam" id="PF01925">
    <property type="entry name" value="TauE"/>
    <property type="match status" value="1"/>
</dbReference>
<dbReference type="RefSeq" id="WP_120640056.1">
    <property type="nucleotide sequence ID" value="NZ_RAQU01000162.1"/>
</dbReference>
<feature type="transmembrane region" description="Helical" evidence="8">
    <location>
        <begin position="202"/>
        <end position="221"/>
    </location>
</feature>
<dbReference type="Proteomes" id="UP000278036">
    <property type="component" value="Unassembled WGS sequence"/>
</dbReference>
<gene>
    <name evidence="9" type="ORF">D6Z83_20315</name>
    <name evidence="10" type="ORF">EBE87_11520</name>
</gene>
<comment type="caution">
    <text evidence="9">The sequence shown here is derived from an EMBL/GenBank/DDBJ whole genome shotgun (WGS) entry which is preliminary data.</text>
</comment>
<evidence type="ECO:0000256" key="7">
    <source>
        <dbReference type="ARBA" id="ARBA00023136"/>
    </source>
</evidence>
<dbReference type="EMBL" id="RFLX01000007">
    <property type="protein sequence ID" value="RMI24770.1"/>
    <property type="molecule type" value="Genomic_DNA"/>
</dbReference>
<keyword evidence="5 8" id="KW-0812">Transmembrane</keyword>
<feature type="transmembrane region" description="Helical" evidence="8">
    <location>
        <begin position="110"/>
        <end position="129"/>
    </location>
</feature>
<dbReference type="EMBL" id="RAQU01000162">
    <property type="protein sequence ID" value="RKK02322.1"/>
    <property type="molecule type" value="Genomic_DNA"/>
</dbReference>
<keyword evidence="6 8" id="KW-1133">Transmembrane helix</keyword>